<name>A0A956SGA3_UNCEI</name>
<comment type="caution">
    <text evidence="1">The sequence shown here is derived from an EMBL/GenBank/DDBJ whole genome shotgun (WGS) entry which is preliminary data.</text>
</comment>
<reference evidence="1" key="2">
    <citation type="journal article" date="2021" name="Microbiome">
        <title>Successional dynamics and alternative stable states in a saline activated sludge microbial community over 9 years.</title>
        <authorList>
            <person name="Wang Y."/>
            <person name="Ye J."/>
            <person name="Ju F."/>
            <person name="Liu L."/>
            <person name="Boyd J.A."/>
            <person name="Deng Y."/>
            <person name="Parks D.H."/>
            <person name="Jiang X."/>
            <person name="Yin X."/>
            <person name="Woodcroft B.J."/>
            <person name="Tyson G.W."/>
            <person name="Hugenholtz P."/>
            <person name="Polz M.F."/>
            <person name="Zhang T."/>
        </authorList>
    </citation>
    <scope>NUCLEOTIDE SEQUENCE</scope>
    <source>
        <strain evidence="1">HKST-UBA02</strain>
    </source>
</reference>
<dbReference type="AlphaFoldDB" id="A0A956SGA3"/>
<protein>
    <submittedName>
        <fullName evidence="1">Uncharacterized protein</fullName>
    </submittedName>
</protein>
<organism evidence="1 2">
    <name type="scientific">Eiseniibacteriota bacterium</name>
    <dbReference type="NCBI Taxonomy" id="2212470"/>
    <lineage>
        <taxon>Bacteria</taxon>
        <taxon>Candidatus Eiseniibacteriota</taxon>
    </lineage>
</organism>
<reference evidence="1" key="1">
    <citation type="submission" date="2020-04" db="EMBL/GenBank/DDBJ databases">
        <authorList>
            <person name="Zhang T."/>
        </authorList>
    </citation>
    <scope>NUCLEOTIDE SEQUENCE</scope>
    <source>
        <strain evidence="1">HKST-UBA02</strain>
    </source>
</reference>
<evidence type="ECO:0000313" key="2">
    <source>
        <dbReference type="Proteomes" id="UP000739538"/>
    </source>
</evidence>
<dbReference type="EMBL" id="JAGQHS010000408">
    <property type="protein sequence ID" value="MCA9759607.1"/>
    <property type="molecule type" value="Genomic_DNA"/>
</dbReference>
<accession>A0A956SGA3</accession>
<sequence>MDRADMDPIRRLAAAVLASAFDDLEDAQRKLRLIQSMQWNHRQRITNAIDAARYLITDREFMLGPDLDLWVSVLDVKPSDVRSAYEAKSRGILEAIVRELVRIRDRLPPVTRDRITAVEYGARELGVAA</sequence>
<dbReference type="Proteomes" id="UP000739538">
    <property type="component" value="Unassembled WGS sequence"/>
</dbReference>
<evidence type="ECO:0000313" key="1">
    <source>
        <dbReference type="EMBL" id="MCA9759607.1"/>
    </source>
</evidence>
<gene>
    <name evidence="1" type="ORF">KDA27_27675</name>
</gene>
<proteinExistence type="predicted"/>